<dbReference type="CDD" id="cd04186">
    <property type="entry name" value="GT_2_like_c"/>
    <property type="match status" value="1"/>
</dbReference>
<evidence type="ECO:0000313" key="2">
    <source>
        <dbReference type="EMBL" id="MFC3927403.1"/>
    </source>
</evidence>
<comment type="caution">
    <text evidence="2">The sequence shown here is derived from an EMBL/GenBank/DDBJ whole genome shotgun (WGS) entry which is preliminary data.</text>
</comment>
<keyword evidence="2" id="KW-0328">Glycosyltransferase</keyword>
<dbReference type="EMBL" id="JBHRZV010000011">
    <property type="protein sequence ID" value="MFC3927403.1"/>
    <property type="molecule type" value="Genomic_DNA"/>
</dbReference>
<dbReference type="PANTHER" id="PTHR43179:SF7">
    <property type="entry name" value="RHAMNOSYLTRANSFERASE WBBL"/>
    <property type="match status" value="1"/>
</dbReference>
<keyword evidence="2" id="KW-0808">Transferase</keyword>
<dbReference type="InterPro" id="IPR029044">
    <property type="entry name" value="Nucleotide-diphossugar_trans"/>
</dbReference>
<evidence type="ECO:0000259" key="1">
    <source>
        <dbReference type="Pfam" id="PF00535"/>
    </source>
</evidence>
<dbReference type="Pfam" id="PF00535">
    <property type="entry name" value="Glycos_transf_2"/>
    <property type="match status" value="1"/>
</dbReference>
<accession>A0ABV8CTZ3</accession>
<reference evidence="3" key="1">
    <citation type="journal article" date="2019" name="Int. J. Syst. Evol. Microbiol.">
        <title>The Global Catalogue of Microorganisms (GCM) 10K type strain sequencing project: providing services to taxonomists for standard genome sequencing and annotation.</title>
        <authorList>
            <consortium name="The Broad Institute Genomics Platform"/>
            <consortium name="The Broad Institute Genome Sequencing Center for Infectious Disease"/>
            <person name="Wu L."/>
            <person name="Ma J."/>
        </authorList>
    </citation>
    <scope>NUCLEOTIDE SEQUENCE [LARGE SCALE GENOMIC DNA]</scope>
    <source>
        <strain evidence="3">CCUG 67170</strain>
    </source>
</reference>
<dbReference type="Gene3D" id="3.90.550.10">
    <property type="entry name" value="Spore Coat Polysaccharide Biosynthesis Protein SpsA, Chain A"/>
    <property type="match status" value="1"/>
</dbReference>
<dbReference type="InterPro" id="IPR001173">
    <property type="entry name" value="Glyco_trans_2-like"/>
</dbReference>
<evidence type="ECO:0000313" key="3">
    <source>
        <dbReference type="Proteomes" id="UP001595807"/>
    </source>
</evidence>
<dbReference type="GO" id="GO:0016757">
    <property type="term" value="F:glycosyltransferase activity"/>
    <property type="evidence" value="ECO:0007669"/>
    <property type="project" value="UniProtKB-KW"/>
</dbReference>
<organism evidence="2 3">
    <name type="scientific">Streptococcus caprae</name>
    <dbReference type="NCBI Taxonomy" id="1640501"/>
    <lineage>
        <taxon>Bacteria</taxon>
        <taxon>Bacillati</taxon>
        <taxon>Bacillota</taxon>
        <taxon>Bacilli</taxon>
        <taxon>Lactobacillales</taxon>
        <taxon>Streptococcaceae</taxon>
        <taxon>Streptococcus</taxon>
    </lineage>
</organism>
<dbReference type="PANTHER" id="PTHR43179">
    <property type="entry name" value="RHAMNOSYLTRANSFERASE WBBL"/>
    <property type="match status" value="1"/>
</dbReference>
<proteinExistence type="predicted"/>
<name>A0ABV8CTZ3_9STRE</name>
<dbReference type="SUPFAM" id="SSF53448">
    <property type="entry name" value="Nucleotide-diphospho-sugar transferases"/>
    <property type="match status" value="1"/>
</dbReference>
<dbReference type="RefSeq" id="WP_380424920.1">
    <property type="nucleotide sequence ID" value="NZ_JBHRZV010000011.1"/>
</dbReference>
<dbReference type="Proteomes" id="UP001595807">
    <property type="component" value="Unassembled WGS sequence"/>
</dbReference>
<sequence>MTNKKDITYIIVTWNSSDEIITCLDSIKQFSPSNFKVIVVDNCSSDKTAELISNVYPEVKVIASEENLGFAKGNNLALEFVDTEYLCYLNPDVILTEDIVTPSLDKLETDLEIGLVACHLKNPDGSHQASCFNFANSRSLFTEILHVGAFLPKGLRKKFFPNHYQAEKPYYPDWVIGAEMIMRTSEAKQIEGFSTEYFMYTEDMDLCKKIDVILHKKVLYLPHISLIHIGGASEAKNINYNKQKKLFENTFIFVDKFYSKTESQKTHQNMILAYQIRLALLKLLYHKSDREQQINKTFQSLQILQEIN</sequence>
<dbReference type="EC" id="2.4.-.-" evidence="2"/>
<gene>
    <name evidence="2" type="ORF">ACFORF_01985</name>
</gene>
<feature type="domain" description="Glycosyltransferase 2-like" evidence="1">
    <location>
        <begin position="10"/>
        <end position="130"/>
    </location>
</feature>
<keyword evidence="3" id="KW-1185">Reference proteome</keyword>
<protein>
    <submittedName>
        <fullName evidence="2">Glycosyltransferase family 2 protein</fullName>
        <ecNumber evidence="2">2.4.-.-</ecNumber>
    </submittedName>
</protein>